<keyword evidence="2" id="KW-1185">Reference proteome</keyword>
<dbReference type="EMBL" id="FZOD01000002">
    <property type="protein sequence ID" value="SNS02090.1"/>
    <property type="molecule type" value="Genomic_DNA"/>
</dbReference>
<evidence type="ECO:0000313" key="1">
    <source>
        <dbReference type="EMBL" id="SNS02090.1"/>
    </source>
</evidence>
<dbReference type="AlphaFoldDB" id="A0A239B2R1"/>
<accession>A0A239B2R1</accession>
<sequence length="132" mass="14691">MTAVLWHLGIVAVAVALAVVIVRRVPVVLSRPPAQPRATRTGEPADRAFAEVRWWEHRLASTRDDLPRFRSLVQPRLAELAVERLRQRHGATGPARASEILDAELYKLITVPATAVPTRAELARLVARIEEI</sequence>
<proteinExistence type="predicted"/>
<gene>
    <name evidence="1" type="ORF">SAMN05216276_1002317</name>
</gene>
<protein>
    <submittedName>
        <fullName evidence="1">Uncharacterized protein</fullName>
    </submittedName>
</protein>
<evidence type="ECO:0000313" key="2">
    <source>
        <dbReference type="Proteomes" id="UP000198282"/>
    </source>
</evidence>
<name>A0A239B2R1_9ACTN</name>
<dbReference type="OrthoDB" id="4829901at2"/>
<dbReference type="RefSeq" id="WP_089205684.1">
    <property type="nucleotide sequence ID" value="NZ_FZOD01000002.1"/>
</dbReference>
<dbReference type="Proteomes" id="UP000198282">
    <property type="component" value="Unassembled WGS sequence"/>
</dbReference>
<reference evidence="1 2" key="1">
    <citation type="submission" date="2017-06" db="EMBL/GenBank/DDBJ databases">
        <authorList>
            <person name="Kim H.J."/>
            <person name="Triplett B.A."/>
        </authorList>
    </citation>
    <scope>NUCLEOTIDE SEQUENCE [LARGE SCALE GENOMIC DNA]</scope>
    <source>
        <strain evidence="1 2">CGMCC 4.2132</strain>
    </source>
</reference>
<organism evidence="1 2">
    <name type="scientific">Streptosporangium subroseum</name>
    <dbReference type="NCBI Taxonomy" id="106412"/>
    <lineage>
        <taxon>Bacteria</taxon>
        <taxon>Bacillati</taxon>
        <taxon>Actinomycetota</taxon>
        <taxon>Actinomycetes</taxon>
        <taxon>Streptosporangiales</taxon>
        <taxon>Streptosporangiaceae</taxon>
        <taxon>Streptosporangium</taxon>
    </lineage>
</organism>